<evidence type="ECO:0000256" key="5">
    <source>
        <dbReference type="ARBA" id="ARBA00022842"/>
    </source>
</evidence>
<proteinExistence type="predicted"/>
<dbReference type="GO" id="GO:0005737">
    <property type="term" value="C:cytoplasm"/>
    <property type="evidence" value="ECO:0007669"/>
    <property type="project" value="InterPro"/>
</dbReference>
<dbReference type="NCBIfam" id="NF001886">
    <property type="entry name" value="PRK00642.1"/>
    <property type="match status" value="1"/>
</dbReference>
<evidence type="ECO:0000256" key="2">
    <source>
        <dbReference type="ARBA" id="ARBA00012146"/>
    </source>
</evidence>
<accession>A0A3S5GXZ6</accession>
<dbReference type="SUPFAM" id="SSF50324">
    <property type="entry name" value="Inorganic pyrophosphatase"/>
    <property type="match status" value="1"/>
</dbReference>
<evidence type="ECO:0000256" key="1">
    <source>
        <dbReference type="ARBA" id="ARBA00001946"/>
    </source>
</evidence>
<comment type="cofactor">
    <cofactor evidence="1">
        <name>Mg(2+)</name>
        <dbReference type="ChEBI" id="CHEBI:18420"/>
    </cofactor>
</comment>
<dbReference type="GO" id="GO:0000287">
    <property type="term" value="F:magnesium ion binding"/>
    <property type="evidence" value="ECO:0007669"/>
    <property type="project" value="InterPro"/>
</dbReference>
<evidence type="ECO:0000256" key="4">
    <source>
        <dbReference type="ARBA" id="ARBA00022801"/>
    </source>
</evidence>
<dbReference type="InterPro" id="IPR008162">
    <property type="entry name" value="Pyrophosphatase"/>
</dbReference>
<organism evidence="6">
    <name type="scientific">Byssovorax cruenta</name>
    <dbReference type="NCBI Taxonomy" id="293647"/>
    <lineage>
        <taxon>Bacteria</taxon>
        <taxon>Pseudomonadati</taxon>
        <taxon>Myxococcota</taxon>
        <taxon>Polyangia</taxon>
        <taxon>Polyangiales</taxon>
        <taxon>Polyangiaceae</taxon>
        <taxon>Byssovorax</taxon>
    </lineage>
</organism>
<evidence type="ECO:0000313" key="6">
    <source>
        <dbReference type="EMBL" id="AYM54091.1"/>
    </source>
</evidence>
<dbReference type="GO" id="GO:0006796">
    <property type="term" value="P:phosphate-containing compound metabolic process"/>
    <property type="evidence" value="ECO:0007669"/>
    <property type="project" value="InterPro"/>
</dbReference>
<keyword evidence="3" id="KW-0479">Metal-binding</keyword>
<dbReference type="AlphaFoldDB" id="A0A3S5GXZ6"/>
<keyword evidence="4" id="KW-0378">Hydrolase</keyword>
<name>A0A3S5GXZ6_9BACT</name>
<dbReference type="EC" id="3.6.1.1" evidence="2"/>
<keyword evidence="5" id="KW-0460">Magnesium</keyword>
<protein>
    <recommendedName>
        <fullName evidence="2">inorganic diphosphatase</fullName>
        <ecNumber evidence="2">3.6.1.1</ecNumber>
    </recommendedName>
</protein>
<dbReference type="CDD" id="cd00412">
    <property type="entry name" value="pyrophosphatase"/>
    <property type="match status" value="1"/>
</dbReference>
<dbReference type="PANTHER" id="PTHR10286">
    <property type="entry name" value="INORGANIC PYROPHOSPHATASE"/>
    <property type="match status" value="1"/>
</dbReference>
<dbReference type="PROSITE" id="PS00387">
    <property type="entry name" value="PPASE"/>
    <property type="match status" value="1"/>
</dbReference>
<reference evidence="6" key="1">
    <citation type="journal article" date="2018" name="J. Ind. Microbiol. Biotechnol.">
        <title>Genome mining reveals uncommon alkylpyrones as type III PKS products from myxobacteria.</title>
        <authorList>
            <person name="Hug J.J."/>
            <person name="Panter F."/>
            <person name="Krug D."/>
            <person name="Muller R."/>
        </authorList>
    </citation>
    <scope>NUCLEOTIDE SEQUENCE</scope>
    <source>
        <strain evidence="6">MSr4204</strain>
    </source>
</reference>
<dbReference type="InterPro" id="IPR036649">
    <property type="entry name" value="Pyrophosphatase_sf"/>
</dbReference>
<evidence type="ECO:0000256" key="3">
    <source>
        <dbReference type="ARBA" id="ARBA00022723"/>
    </source>
</evidence>
<sequence length="230" mass="25415">MSSTTVDPLDRLFSLLFKAHPWHGISPGPDAPSVVTTYIEILPTDGVKYELDKASGHLKVDRPQRYSSLCPTLYGFIPQTYCGPEVAKLCEARTTERNIRGDGDPLDICVLTERTIANGDILVRARPVGGLRLLDGHEADDKIIAVLEEDAAFGALTELSDCPKGLVDRIIHYFLSYKELPGTSPRKVEILETYGREAAAEVIRASARDYESTFGSPEQRLTDLRRLLGK</sequence>
<dbReference type="Pfam" id="PF00719">
    <property type="entry name" value="Pyrophosphatase"/>
    <property type="match status" value="1"/>
</dbReference>
<dbReference type="Gene3D" id="3.90.80.10">
    <property type="entry name" value="Inorganic pyrophosphatase"/>
    <property type="match status" value="1"/>
</dbReference>
<dbReference type="GO" id="GO:0004427">
    <property type="term" value="F:inorganic diphosphate phosphatase activity"/>
    <property type="evidence" value="ECO:0007669"/>
    <property type="project" value="UniProtKB-EC"/>
</dbReference>
<dbReference type="EMBL" id="MH908916">
    <property type="protein sequence ID" value="AYM54091.1"/>
    <property type="molecule type" value="Genomic_DNA"/>
</dbReference>